<dbReference type="PANTHER" id="PTHR11749">
    <property type="entry name" value="RIBULOSE-5-PHOSPHATE-3-EPIMERASE"/>
    <property type="match status" value="1"/>
</dbReference>
<evidence type="ECO:0000256" key="9">
    <source>
        <dbReference type="ARBA" id="ARBA00023235"/>
    </source>
</evidence>
<dbReference type="InterPro" id="IPR000056">
    <property type="entry name" value="Ribul_P_3_epim-like"/>
</dbReference>
<evidence type="ECO:0000256" key="2">
    <source>
        <dbReference type="ARBA" id="ARBA00001947"/>
    </source>
</evidence>
<dbReference type="GO" id="GO:0006091">
    <property type="term" value="P:generation of precursor metabolites and energy"/>
    <property type="evidence" value="ECO:0007669"/>
    <property type="project" value="UniProtKB-ARBA"/>
</dbReference>
<protein>
    <submittedName>
        <fullName evidence="11">Ribulose-phosphate 3-epimerase</fullName>
        <ecNumber evidence="11">5.1.3.1</ecNumber>
    </submittedName>
</protein>
<reference evidence="11" key="1">
    <citation type="submission" date="2019-04" db="EMBL/GenBank/DDBJ databases">
        <authorList>
            <consortium name="Pathogen Informatics"/>
        </authorList>
    </citation>
    <scope>NUCLEOTIDE SEQUENCE</scope>
    <source>
        <strain evidence="11">GPSC126</strain>
    </source>
</reference>
<dbReference type="GO" id="GO:1901135">
    <property type="term" value="P:carbohydrate derivative metabolic process"/>
    <property type="evidence" value="ECO:0007669"/>
    <property type="project" value="UniProtKB-ARBA"/>
</dbReference>
<dbReference type="GO" id="GO:0046496">
    <property type="term" value="P:nicotinamide nucleotide metabolic process"/>
    <property type="evidence" value="ECO:0007669"/>
    <property type="project" value="UniProtKB-ARBA"/>
</dbReference>
<keyword evidence="6" id="KW-0862">Zinc</keyword>
<evidence type="ECO:0000256" key="8">
    <source>
        <dbReference type="ARBA" id="ARBA00023211"/>
    </source>
</evidence>
<accession>A0A4J1T4T3</accession>
<keyword evidence="7" id="KW-0408">Iron</keyword>
<comment type="subunit">
    <text evidence="4">Homodimer.</text>
</comment>
<organism evidence="11">
    <name type="scientific">Streptococcus pneumoniae</name>
    <dbReference type="NCBI Taxonomy" id="1313"/>
    <lineage>
        <taxon>Bacteria</taxon>
        <taxon>Bacillati</taxon>
        <taxon>Bacillota</taxon>
        <taxon>Bacilli</taxon>
        <taxon>Lactobacillales</taxon>
        <taxon>Streptococcaceae</taxon>
        <taxon>Streptococcus</taxon>
    </lineage>
</organism>
<evidence type="ECO:0000256" key="3">
    <source>
        <dbReference type="ARBA" id="ARBA00001954"/>
    </source>
</evidence>
<dbReference type="EC" id="5.1.3.1" evidence="11"/>
<name>A0A4J1T4T3_STREE</name>
<sequence>MVNILPSILNSDFWNIKETLNILNNSETKEIHIDIMDGNFVEDMAFGPKFVRTIREHTDLKLDLHLMIINPERKIEKFIEAGADSITFNVESTFNVMNIIQKVKEFNKKVGVAISPHTSISSIESILPFVDQVLVLTIKPGTSNSHIITEMYGKIKELHDIKSIKEYSYRIMVDGKVDDKTLGPILKSGAEAVVSGGYIFKNEKILDNIEILKKIGKSYE</sequence>
<dbReference type="SUPFAM" id="SSF51366">
    <property type="entry name" value="Ribulose-phoshate binding barrel"/>
    <property type="match status" value="1"/>
</dbReference>
<keyword evidence="5" id="KW-0479">Metal-binding</keyword>
<comment type="cofactor">
    <cofactor evidence="2">
        <name>Zn(2+)</name>
        <dbReference type="ChEBI" id="CHEBI:29105"/>
    </cofactor>
</comment>
<dbReference type="NCBIfam" id="NF004076">
    <property type="entry name" value="PRK05581.1-4"/>
    <property type="match status" value="1"/>
</dbReference>
<evidence type="ECO:0000256" key="10">
    <source>
        <dbReference type="ARBA" id="ARBA00023277"/>
    </source>
</evidence>
<dbReference type="GO" id="GO:0006163">
    <property type="term" value="P:purine nucleotide metabolic process"/>
    <property type="evidence" value="ECO:0007669"/>
    <property type="project" value="UniProtKB-ARBA"/>
</dbReference>
<evidence type="ECO:0000256" key="7">
    <source>
        <dbReference type="ARBA" id="ARBA00023004"/>
    </source>
</evidence>
<evidence type="ECO:0000256" key="6">
    <source>
        <dbReference type="ARBA" id="ARBA00022833"/>
    </source>
</evidence>
<dbReference type="CDD" id="cd00429">
    <property type="entry name" value="RPE"/>
    <property type="match status" value="1"/>
</dbReference>
<dbReference type="Pfam" id="PF00834">
    <property type="entry name" value="Ribul_P_3_epim"/>
    <property type="match status" value="1"/>
</dbReference>
<dbReference type="RefSeq" id="WP_029662789.1">
    <property type="nucleotide sequence ID" value="NZ_COAS02000084.1"/>
</dbReference>
<dbReference type="InterPro" id="IPR011060">
    <property type="entry name" value="RibuloseP-bd_barrel"/>
</dbReference>
<keyword evidence="10" id="KW-0119">Carbohydrate metabolism</keyword>
<dbReference type="Gene3D" id="3.20.20.70">
    <property type="entry name" value="Aldolase class I"/>
    <property type="match status" value="1"/>
</dbReference>
<proteinExistence type="predicted"/>
<comment type="cofactor">
    <cofactor evidence="3">
        <name>Fe(2+)</name>
        <dbReference type="ChEBI" id="CHEBI:29033"/>
    </cofactor>
</comment>
<dbReference type="GO" id="GO:0046872">
    <property type="term" value="F:metal ion binding"/>
    <property type="evidence" value="ECO:0007669"/>
    <property type="project" value="UniProtKB-KW"/>
</dbReference>
<dbReference type="InterPro" id="IPR013785">
    <property type="entry name" value="Aldolase_TIM"/>
</dbReference>
<evidence type="ECO:0000313" key="11">
    <source>
        <dbReference type="EMBL" id="VNP27826.1"/>
    </source>
</evidence>
<dbReference type="AlphaFoldDB" id="A0A4J1T4T3"/>
<dbReference type="GO" id="GO:0005975">
    <property type="term" value="P:carbohydrate metabolic process"/>
    <property type="evidence" value="ECO:0007669"/>
    <property type="project" value="InterPro"/>
</dbReference>
<keyword evidence="8" id="KW-0464">Manganese</keyword>
<keyword evidence="9 11" id="KW-0413">Isomerase</keyword>
<evidence type="ECO:0000256" key="5">
    <source>
        <dbReference type="ARBA" id="ARBA00022723"/>
    </source>
</evidence>
<gene>
    <name evidence="11" type="primary">rpe_1</name>
    <name evidence="11" type="ORF">SAMEA3353533_01405</name>
</gene>
<evidence type="ECO:0000256" key="4">
    <source>
        <dbReference type="ARBA" id="ARBA00011738"/>
    </source>
</evidence>
<dbReference type="GO" id="GO:0004750">
    <property type="term" value="F:D-ribulose-phosphate 3-epimerase activity"/>
    <property type="evidence" value="ECO:0007669"/>
    <property type="project" value="UniProtKB-EC"/>
</dbReference>
<dbReference type="EMBL" id="CAATGD010000003">
    <property type="protein sequence ID" value="VNP27826.1"/>
    <property type="molecule type" value="Genomic_DNA"/>
</dbReference>
<comment type="cofactor">
    <cofactor evidence="1">
        <name>Mn(2+)</name>
        <dbReference type="ChEBI" id="CHEBI:29035"/>
    </cofactor>
</comment>
<dbReference type="FunFam" id="3.20.20.70:FF:000191">
    <property type="entry name" value="ribulose-phosphate 3-epimerase isoform X2"/>
    <property type="match status" value="1"/>
</dbReference>
<evidence type="ECO:0000256" key="1">
    <source>
        <dbReference type="ARBA" id="ARBA00001936"/>
    </source>
</evidence>